<dbReference type="SMART" id="SM00855">
    <property type="entry name" value="PGAM"/>
    <property type="match status" value="1"/>
</dbReference>
<evidence type="ECO:0000313" key="4">
    <source>
        <dbReference type="Proteomes" id="UP000760668"/>
    </source>
</evidence>
<dbReference type="SUPFAM" id="SSF53254">
    <property type="entry name" value="Phosphoglycerate mutase-like"/>
    <property type="match status" value="1"/>
</dbReference>
<dbReference type="InterPro" id="IPR013078">
    <property type="entry name" value="His_Pase_superF_clade-1"/>
</dbReference>
<name>A0A921MJI0_9FIRM</name>
<reference evidence="3" key="1">
    <citation type="journal article" date="2021" name="PeerJ">
        <title>Extensive microbial diversity within the chicken gut microbiome revealed by metagenomics and culture.</title>
        <authorList>
            <person name="Gilroy R."/>
            <person name="Ravi A."/>
            <person name="Getino M."/>
            <person name="Pursley I."/>
            <person name="Horton D.L."/>
            <person name="Alikhan N.F."/>
            <person name="Baker D."/>
            <person name="Gharbi K."/>
            <person name="Hall N."/>
            <person name="Watson M."/>
            <person name="Adriaenssens E.M."/>
            <person name="Foster-Nyarko E."/>
            <person name="Jarju S."/>
            <person name="Secka A."/>
            <person name="Antonio M."/>
            <person name="Oren A."/>
            <person name="Chaudhuri R.R."/>
            <person name="La Ragione R."/>
            <person name="Hildebrand F."/>
            <person name="Pallen M.J."/>
        </authorList>
    </citation>
    <scope>NUCLEOTIDE SEQUENCE</scope>
    <source>
        <strain evidence="3">CHK179-5677</strain>
    </source>
</reference>
<evidence type="ECO:0000313" key="3">
    <source>
        <dbReference type="EMBL" id="HJG85455.1"/>
    </source>
</evidence>
<dbReference type="RefSeq" id="WP_295369617.1">
    <property type="nucleotide sequence ID" value="NZ_DYUC01000004.1"/>
</dbReference>
<evidence type="ECO:0000256" key="1">
    <source>
        <dbReference type="PIRSR" id="PIRSR613078-1"/>
    </source>
</evidence>
<feature type="binding site" evidence="2">
    <location>
        <position position="61"/>
    </location>
    <ligand>
        <name>substrate</name>
    </ligand>
</feature>
<dbReference type="Pfam" id="PF00300">
    <property type="entry name" value="His_Phos_1"/>
    <property type="match status" value="1"/>
</dbReference>
<accession>A0A921MJI0</accession>
<dbReference type="EMBL" id="DYUC01000004">
    <property type="protein sequence ID" value="HJG85455.1"/>
    <property type="molecule type" value="Genomic_DNA"/>
</dbReference>
<feature type="active site" description="Proton donor/acceptor" evidence="1">
    <location>
        <position position="85"/>
    </location>
</feature>
<dbReference type="Proteomes" id="UP000760668">
    <property type="component" value="Unassembled WGS sequence"/>
</dbReference>
<dbReference type="Gene3D" id="3.40.50.1240">
    <property type="entry name" value="Phosphoglycerate mutase-like"/>
    <property type="match status" value="1"/>
</dbReference>
<comment type="caution">
    <text evidence="3">The sequence shown here is derived from an EMBL/GenBank/DDBJ whole genome shotgun (WGS) entry which is preliminary data.</text>
</comment>
<protein>
    <submittedName>
        <fullName evidence="3">Phosphoglycerate mutase family protein</fullName>
    </submittedName>
</protein>
<dbReference type="GO" id="GO:0005737">
    <property type="term" value="C:cytoplasm"/>
    <property type="evidence" value="ECO:0007669"/>
    <property type="project" value="TreeGrafter"/>
</dbReference>
<dbReference type="AlphaFoldDB" id="A0A921MJI0"/>
<dbReference type="PANTHER" id="PTHR48100">
    <property type="entry name" value="BROAD-SPECIFICITY PHOSPHATASE YOR283W-RELATED"/>
    <property type="match status" value="1"/>
</dbReference>
<proteinExistence type="predicted"/>
<feature type="active site" description="Tele-phosphohistidine intermediate" evidence="1">
    <location>
        <position position="9"/>
    </location>
</feature>
<dbReference type="PANTHER" id="PTHR48100:SF1">
    <property type="entry name" value="HISTIDINE PHOSPHATASE FAMILY PROTEIN-RELATED"/>
    <property type="match status" value="1"/>
</dbReference>
<organism evidence="3 4">
    <name type="scientific">Pseudoflavonifractor capillosus</name>
    <dbReference type="NCBI Taxonomy" id="106588"/>
    <lineage>
        <taxon>Bacteria</taxon>
        <taxon>Bacillati</taxon>
        <taxon>Bacillota</taxon>
        <taxon>Clostridia</taxon>
        <taxon>Eubacteriales</taxon>
        <taxon>Oscillospiraceae</taxon>
        <taxon>Pseudoflavonifractor</taxon>
    </lineage>
</organism>
<dbReference type="InterPro" id="IPR050275">
    <property type="entry name" value="PGM_Phosphatase"/>
</dbReference>
<evidence type="ECO:0000256" key="2">
    <source>
        <dbReference type="PIRSR" id="PIRSR613078-2"/>
    </source>
</evidence>
<sequence length="203" mass="23308">MKTIITIQHPQSVHHTNGMVGSWTDWDLSELGKLQAESIGTKLSEELQGRSFVMYSSDLARAKQTAEIVGKHLNITPTLRQELRERNLGKCVGKSVKWLKEHIECQEKTIDDRVFSDAESRRDEWNRLLPFFVEITSNEEENIIIVSHGDLLSVFNTMWLGFPAESLHDFELFGFAGGVSHLLQDNDGKRFIKRMSDMSYILR</sequence>
<gene>
    <name evidence="3" type="ORF">K8V01_00270</name>
</gene>
<dbReference type="CDD" id="cd07067">
    <property type="entry name" value="HP_PGM_like"/>
    <property type="match status" value="1"/>
</dbReference>
<dbReference type="InterPro" id="IPR029033">
    <property type="entry name" value="His_PPase_superfam"/>
</dbReference>
<reference evidence="3" key="2">
    <citation type="submission" date="2021-09" db="EMBL/GenBank/DDBJ databases">
        <authorList>
            <person name="Gilroy R."/>
        </authorList>
    </citation>
    <scope>NUCLEOTIDE SEQUENCE</scope>
    <source>
        <strain evidence="3">CHK179-5677</strain>
    </source>
</reference>
<dbReference type="GO" id="GO:0016791">
    <property type="term" value="F:phosphatase activity"/>
    <property type="evidence" value="ECO:0007669"/>
    <property type="project" value="TreeGrafter"/>
</dbReference>